<reference evidence="2 3" key="1">
    <citation type="journal article" date="2019" name="Emerg. Microbes Infect.">
        <title>Comprehensive subspecies identification of 175 nontuberculous mycobacteria species based on 7547 genomic profiles.</title>
        <authorList>
            <person name="Matsumoto Y."/>
            <person name="Kinjo T."/>
            <person name="Motooka D."/>
            <person name="Nabeya D."/>
            <person name="Jung N."/>
            <person name="Uechi K."/>
            <person name="Horii T."/>
            <person name="Iida T."/>
            <person name="Fujita J."/>
            <person name="Nakamura S."/>
        </authorList>
    </citation>
    <scope>NUCLEOTIDE SEQUENCE [LARGE SCALE GENOMIC DNA]</scope>
    <source>
        <strain evidence="2 3">JCM 18565</strain>
    </source>
</reference>
<feature type="compositionally biased region" description="Basic and acidic residues" evidence="1">
    <location>
        <begin position="59"/>
        <end position="72"/>
    </location>
</feature>
<evidence type="ECO:0000313" key="2">
    <source>
        <dbReference type="EMBL" id="GFG80509.1"/>
    </source>
</evidence>
<proteinExistence type="predicted"/>
<evidence type="ECO:0000313" key="3">
    <source>
        <dbReference type="Proteomes" id="UP000465240"/>
    </source>
</evidence>
<protein>
    <submittedName>
        <fullName evidence="2">Uncharacterized protein</fullName>
    </submittedName>
</protein>
<comment type="caution">
    <text evidence="2">The sequence shown here is derived from an EMBL/GenBank/DDBJ whole genome shotgun (WGS) entry which is preliminary data.</text>
</comment>
<organism evidence="2 3">
    <name type="scientific">Mycobacterium paragordonae</name>
    <dbReference type="NCBI Taxonomy" id="1389713"/>
    <lineage>
        <taxon>Bacteria</taxon>
        <taxon>Bacillati</taxon>
        <taxon>Actinomycetota</taxon>
        <taxon>Actinomycetes</taxon>
        <taxon>Mycobacteriales</taxon>
        <taxon>Mycobacteriaceae</taxon>
        <taxon>Mycobacterium</taxon>
    </lineage>
</organism>
<evidence type="ECO:0000256" key="1">
    <source>
        <dbReference type="SAM" id="MobiDB-lite"/>
    </source>
</evidence>
<feature type="region of interest" description="Disordered" evidence="1">
    <location>
        <begin position="44"/>
        <end position="72"/>
    </location>
</feature>
<accession>A0ABQ1C7Z4</accession>
<feature type="region of interest" description="Disordered" evidence="1">
    <location>
        <begin position="1"/>
        <end position="20"/>
    </location>
</feature>
<gene>
    <name evidence="2" type="ORF">MPRG_37850</name>
</gene>
<name>A0ABQ1C7Z4_9MYCO</name>
<dbReference type="EMBL" id="BLKX01000001">
    <property type="protein sequence ID" value="GFG80509.1"/>
    <property type="molecule type" value="Genomic_DNA"/>
</dbReference>
<dbReference type="Proteomes" id="UP000465240">
    <property type="component" value="Unassembled WGS sequence"/>
</dbReference>
<keyword evidence="3" id="KW-1185">Reference proteome</keyword>
<sequence length="72" mass="7431">MVGSAESAAPGRAIDQTRRKLTDENPCCTLFAGSNLLGELTVDEGADASAPVRIGGGRDGVRGDRDTETLDP</sequence>